<dbReference type="SUPFAM" id="SSF160519">
    <property type="entry name" value="BB2672-like"/>
    <property type="match status" value="1"/>
</dbReference>
<dbReference type="Gene3D" id="3.30.1330.110">
    <property type="entry name" value="BB2672"/>
    <property type="match status" value="1"/>
</dbReference>
<organism evidence="1 2">
    <name type="scientific">Kaistia hirudinis</name>
    <dbReference type="NCBI Taxonomy" id="1293440"/>
    <lineage>
        <taxon>Bacteria</taxon>
        <taxon>Pseudomonadati</taxon>
        <taxon>Pseudomonadota</taxon>
        <taxon>Alphaproteobacteria</taxon>
        <taxon>Hyphomicrobiales</taxon>
        <taxon>Kaistiaceae</taxon>
        <taxon>Kaistia</taxon>
    </lineage>
</organism>
<dbReference type="Proteomes" id="UP000553963">
    <property type="component" value="Unassembled WGS sequence"/>
</dbReference>
<dbReference type="EMBL" id="JACIDS010000002">
    <property type="protein sequence ID" value="MBB3930192.1"/>
    <property type="molecule type" value="Genomic_DNA"/>
</dbReference>
<proteinExistence type="predicted"/>
<dbReference type="InterPro" id="IPR009569">
    <property type="entry name" value="AA_synth_put"/>
</dbReference>
<reference evidence="1 2" key="1">
    <citation type="submission" date="2020-08" db="EMBL/GenBank/DDBJ databases">
        <title>Genomic Encyclopedia of Type Strains, Phase IV (KMG-IV): sequencing the most valuable type-strain genomes for metagenomic binning, comparative biology and taxonomic classification.</title>
        <authorList>
            <person name="Goeker M."/>
        </authorList>
    </citation>
    <scope>NUCLEOTIDE SEQUENCE [LARGE SCALE GENOMIC DNA]</scope>
    <source>
        <strain evidence="1 2">DSM 25966</strain>
    </source>
</reference>
<accession>A0A840AKS4</accession>
<evidence type="ECO:0000313" key="2">
    <source>
        <dbReference type="Proteomes" id="UP000553963"/>
    </source>
</evidence>
<dbReference type="Pfam" id="PF06684">
    <property type="entry name" value="AA_synth"/>
    <property type="match status" value="1"/>
</dbReference>
<keyword evidence="2" id="KW-1185">Reference proteome</keyword>
<evidence type="ECO:0008006" key="3">
    <source>
        <dbReference type="Google" id="ProtNLM"/>
    </source>
</evidence>
<name>A0A840AKS4_9HYPH</name>
<dbReference type="AlphaFoldDB" id="A0A840AKS4"/>
<dbReference type="InterPro" id="IPR035936">
    <property type="entry name" value="BB2672"/>
</dbReference>
<dbReference type="RefSeq" id="WP_183397875.1">
    <property type="nucleotide sequence ID" value="NZ_JACIDS010000002.1"/>
</dbReference>
<sequence length="198" mass="20224">MIIAVPTLAIRRQFVLTDITTAEAGLAADRPLVKVAVVVVLNNPFAGKPFTEDLSPLIAPSAALGSAMAAAAVEAMGGAPIESYGKGAVVGLNGEQEHGIALITTPFGDSLRAGIGGGQAWISSFSKRAAPGTVIDVPLAHKDALYVRSHYDGISVHLPDAPLPDEIAILAAFASRGRLNARLGGVDAAEIVGEDGLR</sequence>
<gene>
    <name evidence="1" type="ORF">GGR25_001231</name>
</gene>
<comment type="caution">
    <text evidence="1">The sequence shown here is derived from an EMBL/GenBank/DDBJ whole genome shotgun (WGS) entry which is preliminary data.</text>
</comment>
<protein>
    <recommendedName>
        <fullName evidence="3">Peptide synthetase</fullName>
    </recommendedName>
</protein>
<evidence type="ECO:0000313" key="1">
    <source>
        <dbReference type="EMBL" id="MBB3930192.1"/>
    </source>
</evidence>